<feature type="non-terminal residue" evidence="1">
    <location>
        <position position="1"/>
    </location>
</feature>
<feature type="non-terminal residue" evidence="1">
    <location>
        <position position="114"/>
    </location>
</feature>
<accession>A0A9P7DQI7</accession>
<dbReference type="AlphaFoldDB" id="A0A9P7DQI7"/>
<dbReference type="EMBL" id="JABBWG010000112">
    <property type="protein sequence ID" value="KAG1800566.1"/>
    <property type="molecule type" value="Genomic_DNA"/>
</dbReference>
<keyword evidence="2" id="KW-1185">Reference proteome</keyword>
<protein>
    <submittedName>
        <fullName evidence="1">Uncharacterized protein</fullName>
    </submittedName>
</protein>
<reference evidence="1" key="1">
    <citation type="journal article" date="2020" name="New Phytol.">
        <title>Comparative genomics reveals dynamic genome evolution in host specialist ectomycorrhizal fungi.</title>
        <authorList>
            <person name="Lofgren L.A."/>
            <person name="Nguyen N.H."/>
            <person name="Vilgalys R."/>
            <person name="Ruytinx J."/>
            <person name="Liao H.L."/>
            <person name="Branco S."/>
            <person name="Kuo A."/>
            <person name="LaButti K."/>
            <person name="Lipzen A."/>
            <person name="Andreopoulos W."/>
            <person name="Pangilinan J."/>
            <person name="Riley R."/>
            <person name="Hundley H."/>
            <person name="Na H."/>
            <person name="Barry K."/>
            <person name="Grigoriev I.V."/>
            <person name="Stajich J.E."/>
            <person name="Kennedy P.G."/>
        </authorList>
    </citation>
    <scope>NUCLEOTIDE SEQUENCE</scope>
    <source>
        <strain evidence="1">MN1</strain>
    </source>
</reference>
<comment type="caution">
    <text evidence="1">The sequence shown here is derived from an EMBL/GenBank/DDBJ whole genome shotgun (WGS) entry which is preliminary data.</text>
</comment>
<dbReference type="OrthoDB" id="2800503at2759"/>
<sequence>IQAVQHLRNGGLMIDLDSEQLASWLKGSTGCMLLETHLDLTACICDMTYAIVVQFLLVTYEIKREGFTHHIKAEDYLPPNSIASIQWIKPPQCCTREQCTAFTLLQIKDNETAN</sequence>
<gene>
    <name evidence="1" type="ORF">BJ212DRAFT_1231080</name>
</gene>
<organism evidence="1 2">
    <name type="scientific">Suillus subaureus</name>
    <dbReference type="NCBI Taxonomy" id="48587"/>
    <lineage>
        <taxon>Eukaryota</taxon>
        <taxon>Fungi</taxon>
        <taxon>Dikarya</taxon>
        <taxon>Basidiomycota</taxon>
        <taxon>Agaricomycotina</taxon>
        <taxon>Agaricomycetes</taxon>
        <taxon>Agaricomycetidae</taxon>
        <taxon>Boletales</taxon>
        <taxon>Suillineae</taxon>
        <taxon>Suillaceae</taxon>
        <taxon>Suillus</taxon>
    </lineage>
</organism>
<evidence type="ECO:0000313" key="2">
    <source>
        <dbReference type="Proteomes" id="UP000807769"/>
    </source>
</evidence>
<dbReference type="GeneID" id="64623515"/>
<name>A0A9P7DQI7_9AGAM</name>
<dbReference type="Proteomes" id="UP000807769">
    <property type="component" value="Unassembled WGS sequence"/>
</dbReference>
<evidence type="ECO:0000313" key="1">
    <source>
        <dbReference type="EMBL" id="KAG1800566.1"/>
    </source>
</evidence>
<proteinExistence type="predicted"/>
<dbReference type="RefSeq" id="XP_041185898.1">
    <property type="nucleotide sequence ID" value="XM_041329498.1"/>
</dbReference>